<keyword evidence="2" id="KW-1185">Reference proteome</keyword>
<dbReference type="AlphaFoldDB" id="A0A541B7G3"/>
<sequence length="223" mass="23921">MDDVVERLQSIDAALSSSDGVASFNRMYLTVTELIRDRLAANFFADTATMQALDVTFANFYFTAVEAGASDTPVPAAWAPLFANRGDNNITSLQFAIAGANAHINHDLPMAIVSTCLHLAIAPETPPFHDDYLKVNQLLGQVDQQVRESFLHGGSLAADRDVSPVLNLVGNWSIDSARDAAWVNAEVLWGIRAHDVLRAAFSDALAGSVGLVTATLLAPVLRD</sequence>
<accession>A0A541B7G3</accession>
<proteinExistence type="predicted"/>
<reference evidence="1 2" key="1">
    <citation type="submission" date="2019-06" db="EMBL/GenBank/DDBJ databases">
        <title>Rhodococcus spaelei sp. nov., isolated from a cave.</title>
        <authorList>
            <person name="Lee S.D."/>
        </authorList>
    </citation>
    <scope>NUCLEOTIDE SEQUENCE [LARGE SCALE GENOMIC DNA]</scope>
    <source>
        <strain evidence="1 2">C9-5</strain>
    </source>
</reference>
<evidence type="ECO:0000313" key="2">
    <source>
        <dbReference type="Proteomes" id="UP000316256"/>
    </source>
</evidence>
<dbReference type="InterPro" id="IPR046037">
    <property type="entry name" value="DUF5995"/>
</dbReference>
<dbReference type="EMBL" id="VIGH01000006">
    <property type="protein sequence ID" value="TQF68266.1"/>
    <property type="molecule type" value="Genomic_DNA"/>
</dbReference>
<gene>
    <name evidence="1" type="ORF">FK531_14255</name>
</gene>
<dbReference type="Proteomes" id="UP000316256">
    <property type="component" value="Unassembled WGS sequence"/>
</dbReference>
<evidence type="ECO:0000313" key="1">
    <source>
        <dbReference type="EMBL" id="TQF68266.1"/>
    </source>
</evidence>
<dbReference type="OrthoDB" id="583431at2"/>
<dbReference type="RefSeq" id="WP_142100415.1">
    <property type="nucleotide sequence ID" value="NZ_VIGH01000006.1"/>
</dbReference>
<dbReference type="Pfam" id="PF19458">
    <property type="entry name" value="DUF5995"/>
    <property type="match status" value="1"/>
</dbReference>
<organism evidence="1 2">
    <name type="scientific">Rhodococcus spelaei</name>
    <dbReference type="NCBI Taxonomy" id="2546320"/>
    <lineage>
        <taxon>Bacteria</taxon>
        <taxon>Bacillati</taxon>
        <taxon>Actinomycetota</taxon>
        <taxon>Actinomycetes</taxon>
        <taxon>Mycobacteriales</taxon>
        <taxon>Nocardiaceae</taxon>
        <taxon>Rhodococcus</taxon>
    </lineage>
</organism>
<protein>
    <submittedName>
        <fullName evidence="1">Uncharacterized protein</fullName>
    </submittedName>
</protein>
<comment type="caution">
    <text evidence="1">The sequence shown here is derived from an EMBL/GenBank/DDBJ whole genome shotgun (WGS) entry which is preliminary data.</text>
</comment>
<name>A0A541B7G3_9NOCA</name>